<dbReference type="GO" id="GO:0005634">
    <property type="term" value="C:nucleus"/>
    <property type="evidence" value="ECO:0007669"/>
    <property type="project" value="TreeGrafter"/>
</dbReference>
<dbReference type="GO" id="GO:0070139">
    <property type="term" value="F:SUMO-specific endopeptidase activity"/>
    <property type="evidence" value="ECO:0007669"/>
    <property type="project" value="TreeGrafter"/>
</dbReference>
<keyword evidence="4" id="KW-0833">Ubl conjugation pathway</keyword>
<feature type="compositionally biased region" description="Basic and acidic residues" evidence="6">
    <location>
        <begin position="207"/>
        <end position="267"/>
    </location>
</feature>
<keyword evidence="2" id="KW-0597">Phosphoprotein</keyword>
<dbReference type="SUPFAM" id="SSF54001">
    <property type="entry name" value="Cysteine proteinases"/>
    <property type="match status" value="1"/>
</dbReference>
<dbReference type="PANTHER" id="PTHR46896">
    <property type="entry name" value="SENTRIN-SPECIFIC PROTEASE"/>
    <property type="match status" value="1"/>
</dbReference>
<evidence type="ECO:0000256" key="4">
    <source>
        <dbReference type="ARBA" id="ARBA00022786"/>
    </source>
</evidence>
<feature type="compositionally biased region" description="Polar residues" evidence="6">
    <location>
        <begin position="301"/>
        <end position="312"/>
    </location>
</feature>
<keyword evidence="3" id="KW-0645">Protease</keyword>
<feature type="compositionally biased region" description="Acidic residues" evidence="6">
    <location>
        <begin position="351"/>
        <end position="360"/>
    </location>
</feature>
<dbReference type="GO" id="GO:0016926">
    <property type="term" value="P:protein desumoylation"/>
    <property type="evidence" value="ECO:0007669"/>
    <property type="project" value="TreeGrafter"/>
</dbReference>
<dbReference type="InterPro" id="IPR051947">
    <property type="entry name" value="Sentrin-specific_protease"/>
</dbReference>
<feature type="compositionally biased region" description="Polar residues" evidence="6">
    <location>
        <begin position="87"/>
        <end position="99"/>
    </location>
</feature>
<dbReference type="PROSITE" id="PS50600">
    <property type="entry name" value="ULP_PROTEASE"/>
    <property type="match status" value="1"/>
</dbReference>
<dbReference type="Pfam" id="PF02902">
    <property type="entry name" value="Peptidase_C48"/>
    <property type="match status" value="1"/>
</dbReference>
<dbReference type="OrthoDB" id="442460at2759"/>
<dbReference type="AlphaFoldDB" id="A0A9Q1F4B3"/>
<dbReference type="InterPro" id="IPR038765">
    <property type="entry name" value="Papain-like_cys_pep_sf"/>
</dbReference>
<name>A0A9Q1F4B3_SYNKA</name>
<accession>A0A9Q1F4B3</accession>
<dbReference type="EMBL" id="JAINUF010000009">
    <property type="protein sequence ID" value="KAJ8350772.1"/>
    <property type="molecule type" value="Genomic_DNA"/>
</dbReference>
<evidence type="ECO:0000256" key="5">
    <source>
        <dbReference type="ARBA" id="ARBA00022801"/>
    </source>
</evidence>
<dbReference type="Gene3D" id="1.10.418.20">
    <property type="match status" value="1"/>
</dbReference>
<dbReference type="GO" id="GO:0005737">
    <property type="term" value="C:cytoplasm"/>
    <property type="evidence" value="ECO:0007669"/>
    <property type="project" value="TreeGrafter"/>
</dbReference>
<comment type="similarity">
    <text evidence="1">Belongs to the peptidase C48 family.</text>
</comment>
<dbReference type="InterPro" id="IPR003653">
    <property type="entry name" value="Peptidase_C48_C"/>
</dbReference>
<feature type="region of interest" description="Disordered" evidence="6">
    <location>
        <begin position="1"/>
        <end position="105"/>
    </location>
</feature>
<comment type="caution">
    <text evidence="8">The sequence shown here is derived from an EMBL/GenBank/DDBJ whole genome shotgun (WGS) entry which is preliminary data.</text>
</comment>
<evidence type="ECO:0000313" key="9">
    <source>
        <dbReference type="Proteomes" id="UP001152622"/>
    </source>
</evidence>
<feature type="region of interest" description="Disordered" evidence="6">
    <location>
        <begin position="599"/>
        <end position="626"/>
    </location>
</feature>
<sequence>MWVRQPSGGSAGHREERKAKTVSSPDKLASSAMASTFRIPKRKSSEDRCTQMESPLSRLQDSHDQKMQWTRFSDSGRKAYGCRPVNGNLSSNRSRTSPGGSDVGSMRARLVLTDILKTELGREYLSRGRSRPKRASDSLCQDLWQDSGPWRTSTGGGRGPVHSVSSGSGGSDRRRPLIKDTTLLPTGRGVVEERTASEGHKRRKPPSRNEDSTTAENKEERGKDCCSLQERGKDCSSLQERGKDALLRRNGEGRRNGDVENDARERCTVGLSRGSVLQHSGKSAGEGGTPKRLAVELPGRTPSTSSASGSDPQTPPMQGDRDRRTPPKLPPSSRPKKPKLSTSEPIVLSSDDGEDEEGDSAPEPGPSLPQVRVVAPRLETQSERDPEETTDAQALAEEVIPGLGGDEVIPGLGGDEVIPGLVDEEPTDMPTVIQLAFAALYAGTLRVESHGDISISNDSITIPLKDSSGVVEVTVALVASELRRYGIWDGGVLEGKEGPTPSLLFLWVSEAQAQLLQAELSAIHPVQSPGLASPFLLLSLKENMEGLHGVLLDSFMEVLALHCGVRDLMQPITWSEGVTLIRSSAHHAHLLSLLGQEDAVPAPDPQEETDLHHSPAQQESPARSKPSYTLCHCRIGGSYSVSMAPRPSPPWSRYKHQGPPRRLILFPPPPTKGGITVTTEDLECLDSGEFLNDVIIDFYLKYLMLEKAPKAVVERSHVFSSFFYKQLTRKDNVSEETSVFSAQHRRHQRVRTWTRHVDIFSKDYLFVPVNQEAHWYLVVICFPGLLDPQSERWSRQNFQDTATRTKNWDRRITGHSVPECTQLGCERETVCKRPCILVMNSLKLSYHERVLKLLREYLQVEWEVRRKTPRDFTPEQMKGSHCRVPLQDNSSDCGLYLLQYVESFLQNPVVHFELPVFLDHWFPRRQIRSKRDEIREMVLRLHRKQQGCGR</sequence>
<dbReference type="Gene3D" id="3.30.310.130">
    <property type="entry name" value="Ubiquitin-related"/>
    <property type="match status" value="1"/>
</dbReference>
<proteinExistence type="inferred from homology"/>
<gene>
    <name evidence="8" type="ORF">SKAU_G00259020</name>
</gene>
<dbReference type="PANTHER" id="PTHR46896:SF2">
    <property type="entry name" value="SENTRIN-SPECIFIC PROTEASE 7"/>
    <property type="match status" value="1"/>
</dbReference>
<dbReference type="FunFam" id="1.10.418.20:FF:000001">
    <property type="entry name" value="sentrin-specific protease 6 isoform X1"/>
    <property type="match status" value="1"/>
</dbReference>
<evidence type="ECO:0000256" key="6">
    <source>
        <dbReference type="SAM" id="MobiDB-lite"/>
    </source>
</evidence>
<keyword evidence="9" id="KW-1185">Reference proteome</keyword>
<evidence type="ECO:0000256" key="1">
    <source>
        <dbReference type="ARBA" id="ARBA00005234"/>
    </source>
</evidence>
<feature type="domain" description="Ubiquitin-like protease family profile" evidence="7">
    <location>
        <begin position="675"/>
        <end position="904"/>
    </location>
</feature>
<feature type="region of interest" description="Disordered" evidence="6">
    <location>
        <begin position="145"/>
        <end position="372"/>
    </location>
</feature>
<evidence type="ECO:0000259" key="7">
    <source>
        <dbReference type="PROSITE" id="PS50600"/>
    </source>
</evidence>
<evidence type="ECO:0000256" key="2">
    <source>
        <dbReference type="ARBA" id="ARBA00022553"/>
    </source>
</evidence>
<evidence type="ECO:0000313" key="8">
    <source>
        <dbReference type="EMBL" id="KAJ8350772.1"/>
    </source>
</evidence>
<protein>
    <recommendedName>
        <fullName evidence="7">Ubiquitin-like protease family profile domain-containing protein</fullName>
    </recommendedName>
</protein>
<dbReference type="Proteomes" id="UP001152622">
    <property type="component" value="Chromosome 9"/>
</dbReference>
<dbReference type="FunFam" id="1.10.418.20:FF:000004">
    <property type="entry name" value="sentrin-specific protease 7 isoform X1"/>
    <property type="match status" value="1"/>
</dbReference>
<feature type="compositionally biased region" description="Basic and acidic residues" evidence="6">
    <location>
        <begin position="190"/>
        <end position="199"/>
    </location>
</feature>
<evidence type="ECO:0000256" key="3">
    <source>
        <dbReference type="ARBA" id="ARBA00022670"/>
    </source>
</evidence>
<dbReference type="GO" id="GO:0006508">
    <property type="term" value="P:proteolysis"/>
    <property type="evidence" value="ECO:0007669"/>
    <property type="project" value="UniProtKB-KW"/>
</dbReference>
<reference evidence="8" key="1">
    <citation type="journal article" date="2023" name="Science">
        <title>Genome structures resolve the early diversification of teleost fishes.</title>
        <authorList>
            <person name="Parey E."/>
            <person name="Louis A."/>
            <person name="Montfort J."/>
            <person name="Bouchez O."/>
            <person name="Roques C."/>
            <person name="Iampietro C."/>
            <person name="Lluch J."/>
            <person name="Castinel A."/>
            <person name="Donnadieu C."/>
            <person name="Desvignes T."/>
            <person name="Floi Bucao C."/>
            <person name="Jouanno E."/>
            <person name="Wen M."/>
            <person name="Mejri S."/>
            <person name="Dirks R."/>
            <person name="Jansen H."/>
            <person name="Henkel C."/>
            <person name="Chen W.J."/>
            <person name="Zahm M."/>
            <person name="Cabau C."/>
            <person name="Klopp C."/>
            <person name="Thompson A.W."/>
            <person name="Robinson-Rechavi M."/>
            <person name="Braasch I."/>
            <person name="Lecointre G."/>
            <person name="Bobe J."/>
            <person name="Postlethwait J.H."/>
            <person name="Berthelot C."/>
            <person name="Roest Crollius H."/>
            <person name="Guiguen Y."/>
        </authorList>
    </citation>
    <scope>NUCLEOTIDE SEQUENCE</scope>
    <source>
        <strain evidence="8">WJC10195</strain>
    </source>
</reference>
<organism evidence="8 9">
    <name type="scientific">Synaphobranchus kaupii</name>
    <name type="common">Kaup's arrowtooth eel</name>
    <dbReference type="NCBI Taxonomy" id="118154"/>
    <lineage>
        <taxon>Eukaryota</taxon>
        <taxon>Metazoa</taxon>
        <taxon>Chordata</taxon>
        <taxon>Craniata</taxon>
        <taxon>Vertebrata</taxon>
        <taxon>Euteleostomi</taxon>
        <taxon>Actinopterygii</taxon>
        <taxon>Neopterygii</taxon>
        <taxon>Teleostei</taxon>
        <taxon>Anguilliformes</taxon>
        <taxon>Synaphobranchidae</taxon>
        <taxon>Synaphobranchus</taxon>
    </lineage>
</organism>
<keyword evidence="5" id="KW-0378">Hydrolase</keyword>